<evidence type="ECO:0000313" key="2">
    <source>
        <dbReference type="EMBL" id="MEE6263897.1"/>
    </source>
</evidence>
<dbReference type="Proteomes" id="UP001332243">
    <property type="component" value="Unassembled WGS sequence"/>
</dbReference>
<evidence type="ECO:0008006" key="4">
    <source>
        <dbReference type="Google" id="ProtNLM"/>
    </source>
</evidence>
<comment type="caution">
    <text evidence="2">The sequence shown here is derived from an EMBL/GenBank/DDBJ whole genome shotgun (WGS) entry which is preliminary data.</text>
</comment>
<proteinExistence type="predicted"/>
<protein>
    <recommendedName>
        <fullName evidence="4">Aminoglycoside phosphotransferase domain-containing protein</fullName>
    </recommendedName>
</protein>
<accession>A0ABU7S553</accession>
<organism evidence="2 3">
    <name type="scientific">Plantactinospora sonchi</name>
    <dbReference type="NCBI Taxonomy" id="1544735"/>
    <lineage>
        <taxon>Bacteria</taxon>
        <taxon>Bacillati</taxon>
        <taxon>Actinomycetota</taxon>
        <taxon>Actinomycetes</taxon>
        <taxon>Micromonosporales</taxon>
        <taxon>Micromonosporaceae</taxon>
        <taxon>Plantactinospora</taxon>
    </lineage>
</organism>
<evidence type="ECO:0000313" key="3">
    <source>
        <dbReference type="Proteomes" id="UP001332243"/>
    </source>
</evidence>
<feature type="compositionally biased region" description="Polar residues" evidence="1">
    <location>
        <begin position="503"/>
        <end position="529"/>
    </location>
</feature>
<name>A0ABU7S553_9ACTN</name>
<feature type="region of interest" description="Disordered" evidence="1">
    <location>
        <begin position="492"/>
        <end position="537"/>
    </location>
</feature>
<keyword evidence="3" id="KW-1185">Reference proteome</keyword>
<gene>
    <name evidence="2" type="ORF">V1633_36155</name>
</gene>
<dbReference type="EMBL" id="JAZGQK010000046">
    <property type="protein sequence ID" value="MEE6263897.1"/>
    <property type="molecule type" value="Genomic_DNA"/>
</dbReference>
<dbReference type="InterPro" id="IPR035994">
    <property type="entry name" value="Nucleoside_phosphorylase_sf"/>
</dbReference>
<feature type="region of interest" description="Disordered" evidence="1">
    <location>
        <begin position="398"/>
        <end position="433"/>
    </location>
</feature>
<reference evidence="2 3" key="1">
    <citation type="submission" date="2024-01" db="EMBL/GenBank/DDBJ databases">
        <title>Genome insights into Plantactinospora sonchi sp. nov.</title>
        <authorList>
            <person name="Wang L."/>
        </authorList>
    </citation>
    <scope>NUCLEOTIDE SEQUENCE [LARGE SCALE GENOMIC DNA]</scope>
    <source>
        <strain evidence="2 3">NEAU-QY2</strain>
    </source>
</reference>
<evidence type="ECO:0000256" key="1">
    <source>
        <dbReference type="SAM" id="MobiDB-lite"/>
    </source>
</evidence>
<sequence length="798" mass="88054">MTDEPVLTGDWDRFDVRQTEAFRSMAVGAGVCVNVERYHDGGFSGAPIALVTWRESGKDVRRGFLRFYGGDGEEIARIRRARDDAPADFRDRHLPEVQRVFLGHSWAAMVDVAGGDLLACPPLGELMAGRQAEFPRHLGEIVHSVVRDWNQPLLARPARPTTISGYLAELVDGRPVRRTEPRSRLREWARRRGVLAEQEQVRLDWSESALPNPLAYLAGSATRSGEEVQLLVGRTHGDLNIGNILVPVEPALVGEGYQLIDLGGYHDDGPLTRDPVHLLLSMAAQWIRTSTRLGDGIGAELIRALVHDPAGHTGYRQELVGHAQVCAAVHDAGRAVATNVKHGDEWRRQTLLSLAGCALLFADRDLRMEDEDTARDWFVCLAASALADYLRLTAVRSTPTPPVGRSQSSAVDVPQPADRPRRPSVTGGQVESATDSCKAIVHHIAQRIRDPRGLAAEQTHLLMLDFGARAPLLDEADHTRLAVRLVQAFSPAEETGDVGDTVDQPTTTPTGRSSETEETSPGSAVTTPAWSGATPAESGRRVDVAVLASHPEEYRALLRVFVGRTARDAEQTRPEWTTTVTAQRAGRQLSVHLVRAPERLEPRRAPAVRDVVERIDPPAFFLVGTAWGSRDGKLGDVLVPRFARHYELLEDGDLVTRVTPLWIPDHIHTLLSYYRRVDTRFQQLVSEFRKAVEPDGLPELTSDGRPRIIFDDAVACGSPDFATSVDLDALWRKDQRLAAFDTESYEFGVRNDRRLWAVFRGLVPKTGAEPDPSDARFLAAGHAAACLKDFLEHEYLPE</sequence>
<dbReference type="Gene3D" id="3.40.50.1580">
    <property type="entry name" value="Nucleoside phosphorylase domain"/>
    <property type="match status" value="1"/>
</dbReference>
<dbReference type="RefSeq" id="WP_331218690.1">
    <property type="nucleotide sequence ID" value="NZ_JAZGQK010000046.1"/>
</dbReference>